<dbReference type="InterPro" id="IPR011146">
    <property type="entry name" value="HIT-like"/>
</dbReference>
<dbReference type="PROSITE" id="PS51084">
    <property type="entry name" value="HIT_2"/>
    <property type="match status" value="1"/>
</dbReference>
<gene>
    <name evidence="3" type="ORF">J2S73_001671</name>
</gene>
<dbReference type="PIRSF" id="PIRSF000714">
    <property type="entry name" value="HIT"/>
    <property type="match status" value="1"/>
</dbReference>
<keyword evidence="3" id="KW-0378">Hydrolase</keyword>
<evidence type="ECO:0000256" key="1">
    <source>
        <dbReference type="PROSITE-ProRule" id="PRU00464"/>
    </source>
</evidence>
<dbReference type="Pfam" id="PF01230">
    <property type="entry name" value="HIT"/>
    <property type="match status" value="1"/>
</dbReference>
<dbReference type="InterPro" id="IPR026026">
    <property type="entry name" value="HIT_Hint"/>
</dbReference>
<dbReference type="SUPFAM" id="SSF54197">
    <property type="entry name" value="HIT-like"/>
    <property type="match status" value="1"/>
</dbReference>
<keyword evidence="4" id="KW-1185">Reference proteome</keyword>
<dbReference type="RefSeq" id="WP_306885051.1">
    <property type="nucleotide sequence ID" value="NZ_JAUSUL010000002.1"/>
</dbReference>
<reference evidence="3" key="1">
    <citation type="submission" date="2023-07" db="EMBL/GenBank/DDBJ databases">
        <title>Genomic Encyclopedia of Type Strains, Phase IV (KMG-IV): sequencing the most valuable type-strain genomes for metagenomic binning, comparative biology and taxonomic classification.</title>
        <authorList>
            <person name="Goeker M."/>
        </authorList>
    </citation>
    <scope>NUCLEOTIDE SEQUENCE</scope>
    <source>
        <strain evidence="3">DSM 21202</strain>
    </source>
</reference>
<feature type="domain" description="HIT" evidence="2">
    <location>
        <begin position="4"/>
        <end position="106"/>
    </location>
</feature>
<dbReference type="AlphaFoldDB" id="A0AAE3VN84"/>
<dbReference type="EMBL" id="JAUSUL010000002">
    <property type="protein sequence ID" value="MDQ0315214.1"/>
    <property type="molecule type" value="Genomic_DNA"/>
</dbReference>
<accession>A0AAE3VN84</accession>
<dbReference type="InterPro" id="IPR036265">
    <property type="entry name" value="HIT-like_sf"/>
</dbReference>
<name>A0AAE3VN84_9HYPH</name>
<protein>
    <submittedName>
        <fullName evidence="3">Diadenosine tetraphosphate (Ap4A) HIT family hydrolase</fullName>
    </submittedName>
</protein>
<comment type="caution">
    <text evidence="3">The sequence shown here is derived from an EMBL/GenBank/DDBJ whole genome shotgun (WGS) entry which is preliminary data.</text>
</comment>
<evidence type="ECO:0000313" key="4">
    <source>
        <dbReference type="Proteomes" id="UP001229244"/>
    </source>
</evidence>
<proteinExistence type="predicted"/>
<dbReference type="Proteomes" id="UP001229244">
    <property type="component" value="Unassembled WGS sequence"/>
</dbReference>
<organism evidence="3 4">
    <name type="scientific">Amorphus orientalis</name>
    <dbReference type="NCBI Taxonomy" id="649198"/>
    <lineage>
        <taxon>Bacteria</taxon>
        <taxon>Pseudomonadati</taxon>
        <taxon>Pseudomonadota</taxon>
        <taxon>Alphaproteobacteria</taxon>
        <taxon>Hyphomicrobiales</taxon>
        <taxon>Amorphaceae</taxon>
        <taxon>Amorphus</taxon>
    </lineage>
</organism>
<dbReference type="Gene3D" id="3.30.428.10">
    <property type="entry name" value="HIT-like"/>
    <property type="match status" value="1"/>
</dbReference>
<sequence length="138" mass="15456">MAHAFALDERLAADTMEVTELELCTVRLMNDRTYPWLILVPRRADCVELIDLDPGDRAVLMEEIALVSRILRQETDAEKLNVAALGNAVPQLHIHVIARFADDPAWPGPVWGKTQPLPWDGLESADFTARLDKALQES</sequence>
<comment type="caution">
    <text evidence="1">Lacks conserved residue(s) required for the propagation of feature annotation.</text>
</comment>
<dbReference type="GO" id="GO:0016787">
    <property type="term" value="F:hydrolase activity"/>
    <property type="evidence" value="ECO:0007669"/>
    <property type="project" value="UniProtKB-KW"/>
</dbReference>
<evidence type="ECO:0000259" key="2">
    <source>
        <dbReference type="PROSITE" id="PS51084"/>
    </source>
</evidence>
<evidence type="ECO:0000313" key="3">
    <source>
        <dbReference type="EMBL" id="MDQ0315214.1"/>
    </source>
</evidence>